<feature type="domain" description="RNA polymerase sigma factor 70 region 4 type 2" evidence="8">
    <location>
        <begin position="126"/>
        <end position="174"/>
    </location>
</feature>
<dbReference type="InterPro" id="IPR013249">
    <property type="entry name" value="RNA_pol_sigma70_r4_t2"/>
</dbReference>
<protein>
    <recommendedName>
        <fullName evidence="6">RNA polymerase sigma factor</fullName>
    </recommendedName>
</protein>
<dbReference type="InterPro" id="IPR036388">
    <property type="entry name" value="WH-like_DNA-bd_sf"/>
</dbReference>
<dbReference type="GO" id="GO:0003677">
    <property type="term" value="F:DNA binding"/>
    <property type="evidence" value="ECO:0007669"/>
    <property type="project" value="UniProtKB-KW"/>
</dbReference>
<dbReference type="EMBL" id="QPMM01000001">
    <property type="protein sequence ID" value="RFS26760.1"/>
    <property type="molecule type" value="Genomic_DNA"/>
</dbReference>
<reference evidence="9 10" key="1">
    <citation type="submission" date="2018-07" db="EMBL/GenBank/DDBJ databases">
        <title>Chitinophaga K2CV101002-2 sp. nov., isolated from a monsoon evergreen broad-leaved forest soil.</title>
        <authorList>
            <person name="Lv Y."/>
        </authorList>
    </citation>
    <scope>NUCLEOTIDE SEQUENCE [LARGE SCALE GENOMIC DNA]</scope>
    <source>
        <strain evidence="9 10">GDMCC 1.1288</strain>
    </source>
</reference>
<dbReference type="GO" id="GO:0016987">
    <property type="term" value="F:sigma factor activity"/>
    <property type="evidence" value="ECO:0007669"/>
    <property type="project" value="UniProtKB-KW"/>
</dbReference>
<proteinExistence type="inferred from homology"/>
<evidence type="ECO:0000256" key="5">
    <source>
        <dbReference type="ARBA" id="ARBA00023163"/>
    </source>
</evidence>
<keyword evidence="2 6" id="KW-0805">Transcription regulation</keyword>
<keyword evidence="4 6" id="KW-0238">DNA-binding</keyword>
<dbReference type="RefSeq" id="WP_116973951.1">
    <property type="nucleotide sequence ID" value="NZ_QPMM01000001.1"/>
</dbReference>
<dbReference type="InterPro" id="IPR013325">
    <property type="entry name" value="RNA_pol_sigma_r2"/>
</dbReference>
<dbReference type="NCBIfam" id="TIGR02937">
    <property type="entry name" value="sigma70-ECF"/>
    <property type="match status" value="1"/>
</dbReference>
<name>A0A3E1YHP8_9BACT</name>
<dbReference type="InterPro" id="IPR014284">
    <property type="entry name" value="RNA_pol_sigma-70_dom"/>
</dbReference>
<dbReference type="Gene3D" id="1.10.10.10">
    <property type="entry name" value="Winged helix-like DNA-binding domain superfamily/Winged helix DNA-binding domain"/>
    <property type="match status" value="1"/>
</dbReference>
<evidence type="ECO:0000256" key="4">
    <source>
        <dbReference type="ARBA" id="ARBA00023125"/>
    </source>
</evidence>
<dbReference type="SUPFAM" id="SSF88659">
    <property type="entry name" value="Sigma3 and sigma4 domains of RNA polymerase sigma factors"/>
    <property type="match status" value="1"/>
</dbReference>
<dbReference type="InterPro" id="IPR000838">
    <property type="entry name" value="RNA_pol_sigma70_ECF_CS"/>
</dbReference>
<dbReference type="AlphaFoldDB" id="A0A3E1YHP8"/>
<organism evidence="9 10">
    <name type="scientific">Chitinophaga silvatica</name>
    <dbReference type="NCBI Taxonomy" id="2282649"/>
    <lineage>
        <taxon>Bacteria</taxon>
        <taxon>Pseudomonadati</taxon>
        <taxon>Bacteroidota</taxon>
        <taxon>Chitinophagia</taxon>
        <taxon>Chitinophagales</taxon>
        <taxon>Chitinophagaceae</taxon>
        <taxon>Chitinophaga</taxon>
    </lineage>
</organism>
<dbReference type="GO" id="GO:0006352">
    <property type="term" value="P:DNA-templated transcription initiation"/>
    <property type="evidence" value="ECO:0007669"/>
    <property type="project" value="InterPro"/>
</dbReference>
<comment type="similarity">
    <text evidence="1 6">Belongs to the sigma-70 factor family. ECF subfamily.</text>
</comment>
<evidence type="ECO:0000313" key="9">
    <source>
        <dbReference type="EMBL" id="RFS26760.1"/>
    </source>
</evidence>
<dbReference type="InterPro" id="IPR013324">
    <property type="entry name" value="RNA_pol_sigma_r3/r4-like"/>
</dbReference>
<evidence type="ECO:0000259" key="7">
    <source>
        <dbReference type="Pfam" id="PF04542"/>
    </source>
</evidence>
<sequence length="197" mass="23169">MLFNHSYEEKDLLSLVAEGDEKAFEIVIRQYGGHLHDFIVKLTRDSFVADELVQDTFLKIWQTREGLVFVSNFKAYLFTISRNLAINALKKTIKTKMYHSQWLAESPDATIDREAEDNDTWKWRLFDVAVENLPPQQKKVWVMARHERKKYHEIAAELHLTRETVKKYLQFAAAAIVKYIESHPEFCLLIALVFYNS</sequence>
<evidence type="ECO:0000313" key="10">
    <source>
        <dbReference type="Proteomes" id="UP000260644"/>
    </source>
</evidence>
<keyword evidence="10" id="KW-1185">Reference proteome</keyword>
<comment type="caution">
    <text evidence="9">The sequence shown here is derived from an EMBL/GenBank/DDBJ whole genome shotgun (WGS) entry which is preliminary data.</text>
</comment>
<dbReference type="PANTHER" id="PTHR43133">
    <property type="entry name" value="RNA POLYMERASE ECF-TYPE SIGMA FACTO"/>
    <property type="match status" value="1"/>
</dbReference>
<keyword evidence="3 6" id="KW-0731">Sigma factor</keyword>
<evidence type="ECO:0000256" key="2">
    <source>
        <dbReference type="ARBA" id="ARBA00023015"/>
    </source>
</evidence>
<accession>A0A3E1YHP8</accession>
<dbReference type="Gene3D" id="1.10.1740.10">
    <property type="match status" value="1"/>
</dbReference>
<dbReference type="InterPro" id="IPR039425">
    <property type="entry name" value="RNA_pol_sigma-70-like"/>
</dbReference>
<evidence type="ECO:0000256" key="6">
    <source>
        <dbReference type="RuleBase" id="RU000716"/>
    </source>
</evidence>
<dbReference type="PANTHER" id="PTHR43133:SF46">
    <property type="entry name" value="RNA POLYMERASE SIGMA-70 FACTOR ECF SUBFAMILY"/>
    <property type="match status" value="1"/>
</dbReference>
<keyword evidence="5 6" id="KW-0804">Transcription</keyword>
<dbReference type="Pfam" id="PF08281">
    <property type="entry name" value="Sigma70_r4_2"/>
    <property type="match status" value="1"/>
</dbReference>
<evidence type="ECO:0000256" key="1">
    <source>
        <dbReference type="ARBA" id="ARBA00010641"/>
    </source>
</evidence>
<feature type="domain" description="RNA polymerase sigma-70 region 2" evidence="7">
    <location>
        <begin position="28"/>
        <end position="91"/>
    </location>
</feature>
<dbReference type="PROSITE" id="PS01063">
    <property type="entry name" value="SIGMA70_ECF"/>
    <property type="match status" value="1"/>
</dbReference>
<dbReference type="InterPro" id="IPR007627">
    <property type="entry name" value="RNA_pol_sigma70_r2"/>
</dbReference>
<evidence type="ECO:0000256" key="3">
    <source>
        <dbReference type="ARBA" id="ARBA00023082"/>
    </source>
</evidence>
<dbReference type="OrthoDB" id="799938at2"/>
<evidence type="ECO:0000259" key="8">
    <source>
        <dbReference type="Pfam" id="PF08281"/>
    </source>
</evidence>
<dbReference type="Pfam" id="PF04542">
    <property type="entry name" value="Sigma70_r2"/>
    <property type="match status" value="1"/>
</dbReference>
<gene>
    <name evidence="9" type="ORF">DVR12_02955</name>
</gene>
<dbReference type="SUPFAM" id="SSF88946">
    <property type="entry name" value="Sigma2 domain of RNA polymerase sigma factors"/>
    <property type="match status" value="1"/>
</dbReference>
<dbReference type="Proteomes" id="UP000260644">
    <property type="component" value="Unassembled WGS sequence"/>
</dbReference>